<evidence type="ECO:0000313" key="15">
    <source>
        <dbReference type="Proteomes" id="UP000313849"/>
    </source>
</evidence>
<evidence type="ECO:0000256" key="9">
    <source>
        <dbReference type="ARBA" id="ARBA00023136"/>
    </source>
</evidence>
<dbReference type="InterPro" id="IPR050450">
    <property type="entry name" value="COX15/CtaA_HemeA_synthase"/>
</dbReference>
<comment type="subcellular location">
    <subcellularLocation>
        <location evidence="1">Membrane</location>
        <topology evidence="1">Multi-pass membrane protein</topology>
    </subcellularLocation>
</comment>
<feature type="transmembrane region" description="Helical" evidence="13">
    <location>
        <begin position="192"/>
        <end position="213"/>
    </location>
</feature>
<evidence type="ECO:0000256" key="6">
    <source>
        <dbReference type="ARBA" id="ARBA00023002"/>
    </source>
</evidence>
<keyword evidence="4" id="KW-0479">Metal-binding</keyword>
<feature type="transmembrane region" description="Helical" evidence="13">
    <location>
        <begin position="290"/>
        <end position="310"/>
    </location>
</feature>
<feature type="transmembrane region" description="Helical" evidence="13">
    <location>
        <begin position="122"/>
        <end position="146"/>
    </location>
</feature>
<keyword evidence="8" id="KW-0350">Heme biosynthesis</keyword>
<feature type="transmembrane region" description="Helical" evidence="13">
    <location>
        <begin position="316"/>
        <end position="338"/>
    </location>
</feature>
<organism evidence="14 15">
    <name type="scientific">Miniimonas arenae</name>
    <dbReference type="NCBI Taxonomy" id="676201"/>
    <lineage>
        <taxon>Bacteria</taxon>
        <taxon>Bacillati</taxon>
        <taxon>Actinomycetota</taxon>
        <taxon>Actinomycetes</taxon>
        <taxon>Micrococcales</taxon>
        <taxon>Beutenbergiaceae</taxon>
        <taxon>Miniimonas</taxon>
    </lineage>
</organism>
<dbReference type="GO" id="GO:0006784">
    <property type="term" value="P:heme A biosynthetic process"/>
    <property type="evidence" value="ECO:0007669"/>
    <property type="project" value="InterPro"/>
</dbReference>
<evidence type="ECO:0000256" key="5">
    <source>
        <dbReference type="ARBA" id="ARBA00022989"/>
    </source>
</evidence>
<dbReference type="GO" id="GO:0016020">
    <property type="term" value="C:membrane"/>
    <property type="evidence" value="ECO:0007669"/>
    <property type="project" value="UniProtKB-SubCell"/>
</dbReference>
<evidence type="ECO:0000256" key="11">
    <source>
        <dbReference type="ARBA" id="ARBA00023444"/>
    </source>
</evidence>
<dbReference type="OrthoDB" id="5241540at2"/>
<keyword evidence="10" id="KW-1015">Disulfide bond</keyword>
<evidence type="ECO:0000313" key="14">
    <source>
        <dbReference type="EMBL" id="TNU76341.1"/>
    </source>
</evidence>
<dbReference type="PANTHER" id="PTHR35457">
    <property type="entry name" value="HEME A SYNTHASE"/>
    <property type="match status" value="1"/>
</dbReference>
<feature type="transmembrane region" description="Helical" evidence="13">
    <location>
        <begin position="240"/>
        <end position="259"/>
    </location>
</feature>
<dbReference type="AlphaFoldDB" id="A0A5C5BD90"/>
<evidence type="ECO:0000256" key="3">
    <source>
        <dbReference type="ARBA" id="ARBA00022692"/>
    </source>
</evidence>
<keyword evidence="9 13" id="KW-0472">Membrane</keyword>
<dbReference type="GO" id="GO:0016491">
    <property type="term" value="F:oxidoreductase activity"/>
    <property type="evidence" value="ECO:0007669"/>
    <property type="project" value="UniProtKB-KW"/>
</dbReference>
<sequence>MPSPTPAAPVSPPSSPPTTSWRERLTPRVTRVLATANLVCQIGIILTGGVVRLTGSGLGCSTWPQCEPGEFSPVLHPEATYHPFVEFGNRTLTGVLLVVALLLAAAVWNAPALRTRSRSLRLLALTPLLGVLAQALIGGITVLLHLHPGVVGFHFLVSAVLVWASTVLVVRLREGDDAPEPVLIPSGTSGRWLRAVPAVFAVLTLAVVVLGILTTGSGPHSGDDEVGYRFALDPVVLAKAHAWTVWLFVAALVATLVVVTRAVAGGRTDNAAPDPGSALDTARARALRQWWVLLAVTLLQGAIGYAQYFTGLPVPLVALHLLGSALLVSATTFAVLALRVRS</sequence>
<dbReference type="InterPro" id="IPR003780">
    <property type="entry name" value="COX15/CtaA_fam"/>
</dbReference>
<dbReference type="GO" id="GO:0046872">
    <property type="term" value="F:metal ion binding"/>
    <property type="evidence" value="ECO:0007669"/>
    <property type="project" value="UniProtKB-KW"/>
</dbReference>
<comment type="pathway">
    <text evidence="11">Porphyrin-containing compound metabolism.</text>
</comment>
<feature type="transmembrane region" description="Helical" evidence="13">
    <location>
        <begin position="91"/>
        <end position="110"/>
    </location>
</feature>
<evidence type="ECO:0000256" key="1">
    <source>
        <dbReference type="ARBA" id="ARBA00004141"/>
    </source>
</evidence>
<feature type="compositionally biased region" description="Pro residues" evidence="12">
    <location>
        <begin position="1"/>
        <end position="16"/>
    </location>
</feature>
<dbReference type="PANTHER" id="PTHR35457:SF1">
    <property type="entry name" value="HEME A SYNTHASE"/>
    <property type="match status" value="1"/>
</dbReference>
<evidence type="ECO:0000256" key="8">
    <source>
        <dbReference type="ARBA" id="ARBA00023133"/>
    </source>
</evidence>
<evidence type="ECO:0000256" key="7">
    <source>
        <dbReference type="ARBA" id="ARBA00023004"/>
    </source>
</evidence>
<evidence type="ECO:0000256" key="13">
    <source>
        <dbReference type="SAM" id="Phobius"/>
    </source>
</evidence>
<evidence type="ECO:0000256" key="2">
    <source>
        <dbReference type="ARBA" id="ARBA00022475"/>
    </source>
</evidence>
<accession>A0A5C5BD90</accession>
<keyword evidence="2" id="KW-1003">Cell membrane</keyword>
<reference evidence="14 15" key="1">
    <citation type="submission" date="2019-06" db="EMBL/GenBank/DDBJ databases">
        <title>Draft genome sequence of Miniimonas arenae KCTC 19750T isolated from sea sand.</title>
        <authorList>
            <person name="Park S.-J."/>
        </authorList>
    </citation>
    <scope>NUCLEOTIDE SEQUENCE [LARGE SCALE GENOMIC DNA]</scope>
    <source>
        <strain evidence="14 15">KCTC 19750</strain>
    </source>
</reference>
<comment type="caution">
    <text evidence="14">The sequence shown here is derived from an EMBL/GenBank/DDBJ whole genome shotgun (WGS) entry which is preliminary data.</text>
</comment>
<dbReference type="Pfam" id="PF02628">
    <property type="entry name" value="COX15-CtaA"/>
    <property type="match status" value="1"/>
</dbReference>
<keyword evidence="3 13" id="KW-0812">Transmembrane</keyword>
<evidence type="ECO:0000256" key="4">
    <source>
        <dbReference type="ARBA" id="ARBA00022723"/>
    </source>
</evidence>
<keyword evidence="15" id="KW-1185">Reference proteome</keyword>
<dbReference type="Proteomes" id="UP000313849">
    <property type="component" value="Unassembled WGS sequence"/>
</dbReference>
<name>A0A5C5BD90_9MICO</name>
<proteinExistence type="predicted"/>
<dbReference type="EMBL" id="VENP01000008">
    <property type="protein sequence ID" value="TNU76341.1"/>
    <property type="molecule type" value="Genomic_DNA"/>
</dbReference>
<protein>
    <submittedName>
        <fullName evidence="14">Cytochrome oxidase assembly protein</fullName>
    </submittedName>
</protein>
<keyword evidence="7" id="KW-0408">Iron</keyword>
<evidence type="ECO:0000256" key="10">
    <source>
        <dbReference type="ARBA" id="ARBA00023157"/>
    </source>
</evidence>
<feature type="region of interest" description="Disordered" evidence="12">
    <location>
        <begin position="1"/>
        <end position="22"/>
    </location>
</feature>
<feature type="transmembrane region" description="Helical" evidence="13">
    <location>
        <begin position="152"/>
        <end position="172"/>
    </location>
</feature>
<gene>
    <name evidence="14" type="ORF">FH969_03635</name>
</gene>
<dbReference type="RefSeq" id="WP_139986174.1">
    <property type="nucleotide sequence ID" value="NZ_VENP01000008.1"/>
</dbReference>
<keyword evidence="5 13" id="KW-1133">Transmembrane helix</keyword>
<evidence type="ECO:0000256" key="12">
    <source>
        <dbReference type="SAM" id="MobiDB-lite"/>
    </source>
</evidence>
<feature type="transmembrane region" description="Helical" evidence="13">
    <location>
        <begin position="32"/>
        <end position="51"/>
    </location>
</feature>
<keyword evidence="6" id="KW-0560">Oxidoreductase</keyword>